<reference evidence="2" key="1">
    <citation type="journal article" date="2023" name="Mol. Phylogenet. Evol.">
        <title>Genome-scale phylogeny and comparative genomics of the fungal order Sordariales.</title>
        <authorList>
            <person name="Hensen N."/>
            <person name="Bonometti L."/>
            <person name="Westerberg I."/>
            <person name="Brannstrom I.O."/>
            <person name="Guillou S."/>
            <person name="Cros-Aarteil S."/>
            <person name="Calhoun S."/>
            <person name="Haridas S."/>
            <person name="Kuo A."/>
            <person name="Mondo S."/>
            <person name="Pangilinan J."/>
            <person name="Riley R."/>
            <person name="LaButti K."/>
            <person name="Andreopoulos B."/>
            <person name="Lipzen A."/>
            <person name="Chen C."/>
            <person name="Yan M."/>
            <person name="Daum C."/>
            <person name="Ng V."/>
            <person name="Clum A."/>
            <person name="Steindorff A."/>
            <person name="Ohm R.A."/>
            <person name="Martin F."/>
            <person name="Silar P."/>
            <person name="Natvig D.O."/>
            <person name="Lalanne C."/>
            <person name="Gautier V."/>
            <person name="Ament-Velasquez S.L."/>
            <person name="Kruys A."/>
            <person name="Hutchinson M.I."/>
            <person name="Powell A.J."/>
            <person name="Barry K."/>
            <person name="Miller A.N."/>
            <person name="Grigoriev I.V."/>
            <person name="Debuchy R."/>
            <person name="Gladieux P."/>
            <person name="Hiltunen Thoren M."/>
            <person name="Johannesson H."/>
        </authorList>
    </citation>
    <scope>NUCLEOTIDE SEQUENCE</scope>
    <source>
        <strain evidence="2">CBS 232.78</strain>
    </source>
</reference>
<accession>A0AAE0K4Q5</accession>
<dbReference type="Proteomes" id="UP001285441">
    <property type="component" value="Unassembled WGS sequence"/>
</dbReference>
<feature type="compositionally biased region" description="Acidic residues" evidence="1">
    <location>
        <begin position="237"/>
        <end position="246"/>
    </location>
</feature>
<gene>
    <name evidence="2" type="ORF">B0H63DRAFT_454258</name>
</gene>
<comment type="caution">
    <text evidence="2">The sequence shown here is derived from an EMBL/GenBank/DDBJ whole genome shotgun (WGS) entry which is preliminary data.</text>
</comment>
<protein>
    <submittedName>
        <fullName evidence="2">Uncharacterized protein</fullName>
    </submittedName>
</protein>
<evidence type="ECO:0000313" key="3">
    <source>
        <dbReference type="Proteomes" id="UP001285441"/>
    </source>
</evidence>
<feature type="compositionally biased region" description="Polar residues" evidence="1">
    <location>
        <begin position="202"/>
        <end position="220"/>
    </location>
</feature>
<organism evidence="2 3">
    <name type="scientific">Podospora didyma</name>
    <dbReference type="NCBI Taxonomy" id="330526"/>
    <lineage>
        <taxon>Eukaryota</taxon>
        <taxon>Fungi</taxon>
        <taxon>Dikarya</taxon>
        <taxon>Ascomycota</taxon>
        <taxon>Pezizomycotina</taxon>
        <taxon>Sordariomycetes</taxon>
        <taxon>Sordariomycetidae</taxon>
        <taxon>Sordariales</taxon>
        <taxon>Podosporaceae</taxon>
        <taxon>Podospora</taxon>
    </lineage>
</organism>
<sequence>MCLGTVTIYPCTHVATTYEHCPSAYIDVYGFQQTCKNYRENKVNSNDRCFMSWCAFHNAGEGLWTCCRCGSQNESVGICENHVDGTYYSEIYQNWIKGYKCGHACCDGCMKKPLDPLLEGNSGDGSAPRRRRTTTTNDDNMASNEDSQGTSGNSNRGSGTTATSDSRSAKSRKSSSNKTDHGPSKKNLSKSKSKKHGESRSKTSANSGSGDPYAQYSNISLIYGNPGRRNGRTGIAADDEFEDEEDPSTRKKSRKA</sequence>
<feature type="compositionally biased region" description="Low complexity" evidence="1">
    <location>
        <begin position="149"/>
        <end position="166"/>
    </location>
</feature>
<feature type="region of interest" description="Disordered" evidence="1">
    <location>
        <begin position="119"/>
        <end position="256"/>
    </location>
</feature>
<evidence type="ECO:0000313" key="2">
    <source>
        <dbReference type="EMBL" id="KAK3370044.1"/>
    </source>
</evidence>
<name>A0AAE0K4Q5_9PEZI</name>
<dbReference type="EMBL" id="JAULSW010000009">
    <property type="protein sequence ID" value="KAK3370044.1"/>
    <property type="molecule type" value="Genomic_DNA"/>
</dbReference>
<reference evidence="2" key="2">
    <citation type="submission" date="2023-06" db="EMBL/GenBank/DDBJ databases">
        <authorList>
            <consortium name="Lawrence Berkeley National Laboratory"/>
            <person name="Haridas S."/>
            <person name="Hensen N."/>
            <person name="Bonometti L."/>
            <person name="Westerberg I."/>
            <person name="Brannstrom I.O."/>
            <person name="Guillou S."/>
            <person name="Cros-Aarteil S."/>
            <person name="Calhoun S."/>
            <person name="Kuo A."/>
            <person name="Mondo S."/>
            <person name="Pangilinan J."/>
            <person name="Riley R."/>
            <person name="LaButti K."/>
            <person name="Andreopoulos B."/>
            <person name="Lipzen A."/>
            <person name="Chen C."/>
            <person name="Yanf M."/>
            <person name="Daum C."/>
            <person name="Ng V."/>
            <person name="Clum A."/>
            <person name="Steindorff A."/>
            <person name="Ohm R."/>
            <person name="Martin F."/>
            <person name="Silar P."/>
            <person name="Natvig D."/>
            <person name="Lalanne C."/>
            <person name="Gautier V."/>
            <person name="Ament-velasquez S.L."/>
            <person name="Kruys A."/>
            <person name="Hutchinson M.I."/>
            <person name="Powell A.J."/>
            <person name="Barry K."/>
            <person name="Miller A.N."/>
            <person name="Grigoriev I.V."/>
            <person name="Debuchy R."/>
            <person name="Gladieux P."/>
            <person name="Thoren M.H."/>
            <person name="Johannesson H."/>
        </authorList>
    </citation>
    <scope>NUCLEOTIDE SEQUENCE</scope>
    <source>
        <strain evidence="2">CBS 232.78</strain>
    </source>
</reference>
<keyword evidence="3" id="KW-1185">Reference proteome</keyword>
<evidence type="ECO:0000256" key="1">
    <source>
        <dbReference type="SAM" id="MobiDB-lite"/>
    </source>
</evidence>
<feature type="compositionally biased region" description="Polar residues" evidence="1">
    <location>
        <begin position="137"/>
        <end position="148"/>
    </location>
</feature>
<dbReference type="AlphaFoldDB" id="A0AAE0K4Q5"/>
<proteinExistence type="predicted"/>